<dbReference type="SUPFAM" id="SSF55729">
    <property type="entry name" value="Acyl-CoA N-acyltransferases (Nat)"/>
    <property type="match status" value="2"/>
</dbReference>
<evidence type="ECO:0000256" key="2">
    <source>
        <dbReference type="ARBA" id="ARBA00022679"/>
    </source>
</evidence>
<dbReference type="PANTHER" id="PTHR36174:SF1">
    <property type="entry name" value="LIPID II:GLYCINE GLYCYLTRANSFERASE"/>
    <property type="match status" value="1"/>
</dbReference>
<dbReference type="Pfam" id="PF13480">
    <property type="entry name" value="Acetyltransf_6"/>
    <property type="match status" value="1"/>
</dbReference>
<evidence type="ECO:0000256" key="5">
    <source>
        <dbReference type="ARBA" id="ARBA00023315"/>
    </source>
</evidence>
<evidence type="ECO:0000256" key="6">
    <source>
        <dbReference type="ARBA" id="ARBA00023316"/>
    </source>
</evidence>
<evidence type="ECO:0000313" key="8">
    <source>
        <dbReference type="EMBL" id="GGK74911.1"/>
    </source>
</evidence>
<dbReference type="RefSeq" id="WP_022921801.1">
    <property type="nucleotide sequence ID" value="NZ_BMLB01000005.1"/>
</dbReference>
<name>A0ABQ2FCT3_9MICO</name>
<evidence type="ECO:0000256" key="1">
    <source>
        <dbReference type="ARBA" id="ARBA00009943"/>
    </source>
</evidence>
<dbReference type="PROSITE" id="PS51191">
    <property type="entry name" value="FEMABX"/>
    <property type="match status" value="1"/>
</dbReference>
<evidence type="ECO:0000313" key="9">
    <source>
        <dbReference type="Proteomes" id="UP000662111"/>
    </source>
</evidence>
<keyword evidence="5" id="KW-0012">Acyltransferase</keyword>
<keyword evidence="6" id="KW-0961">Cell wall biogenesis/degradation</keyword>
<comment type="similarity">
    <text evidence="1">Belongs to the FemABX family.</text>
</comment>
<protein>
    <recommendedName>
        <fullName evidence="7">BioF2-like acetyltransferase domain-containing protein</fullName>
    </recommendedName>
</protein>
<comment type="caution">
    <text evidence="8">The sequence shown here is derived from an EMBL/GenBank/DDBJ whole genome shotgun (WGS) entry which is preliminary data.</text>
</comment>
<keyword evidence="3" id="KW-0133">Cell shape</keyword>
<keyword evidence="4" id="KW-0573">Peptidoglycan synthesis</keyword>
<dbReference type="InterPro" id="IPR050644">
    <property type="entry name" value="PG_Glycine_Bridge_Synth"/>
</dbReference>
<feature type="domain" description="BioF2-like acetyltransferase" evidence="7">
    <location>
        <begin position="152"/>
        <end position="279"/>
    </location>
</feature>
<sequence>MALSFVDAPTPAEWDARIAATPNGGNIFQSHALGEVKRMARWEPRYAVSHGVAMTLHAKRAPGFGTVWYLPKGPCVADAGMLGPIVGDLRAAARREAVVFVRTEPEIRETPQAVRALEEMGLVRTEPVQPSSSTVLFPLPSSTEDLLAAYPSKMRNQVRRAVRDGVEVVHAPDDDTTYEQMWGLWEGVIRDQGLGVRGKDYFVSSWRTMVRAGVAQPVIAYHDDRPIAWALATCLGKVAAYKEGASLRERPVRGASELVQYEAMRWAVERGARVYDLVGTPHSTRVDDPSDLRHNIGVFKRNFHKEVTDWVGAWDLVLRPRRYAVWERVGERVVGRLQRREPGDTFW</sequence>
<keyword evidence="2" id="KW-0808">Transferase</keyword>
<dbReference type="PANTHER" id="PTHR36174">
    <property type="entry name" value="LIPID II:GLYCINE GLYCYLTRANSFERASE"/>
    <property type="match status" value="1"/>
</dbReference>
<accession>A0ABQ2FCT3</accession>
<dbReference type="InterPro" id="IPR003447">
    <property type="entry name" value="FEMABX"/>
</dbReference>
<reference evidence="9" key="1">
    <citation type="journal article" date="2019" name="Int. J. Syst. Evol. Microbiol.">
        <title>The Global Catalogue of Microorganisms (GCM) 10K type strain sequencing project: providing services to taxonomists for standard genome sequencing and annotation.</title>
        <authorList>
            <consortium name="The Broad Institute Genomics Platform"/>
            <consortium name="The Broad Institute Genome Sequencing Center for Infectious Disease"/>
            <person name="Wu L."/>
            <person name="Ma J."/>
        </authorList>
    </citation>
    <scope>NUCLEOTIDE SEQUENCE [LARGE SCALE GENOMIC DNA]</scope>
    <source>
        <strain evidence="9">CGMCC 1.5362</strain>
    </source>
</reference>
<dbReference type="InterPro" id="IPR016181">
    <property type="entry name" value="Acyl_CoA_acyltransferase"/>
</dbReference>
<dbReference type="Proteomes" id="UP000662111">
    <property type="component" value="Unassembled WGS sequence"/>
</dbReference>
<evidence type="ECO:0000256" key="3">
    <source>
        <dbReference type="ARBA" id="ARBA00022960"/>
    </source>
</evidence>
<evidence type="ECO:0000256" key="4">
    <source>
        <dbReference type="ARBA" id="ARBA00022984"/>
    </source>
</evidence>
<dbReference type="EMBL" id="BMLB01000005">
    <property type="protein sequence ID" value="GGK74911.1"/>
    <property type="molecule type" value="Genomic_DNA"/>
</dbReference>
<dbReference type="Gene3D" id="3.40.630.30">
    <property type="match status" value="2"/>
</dbReference>
<evidence type="ECO:0000259" key="7">
    <source>
        <dbReference type="Pfam" id="PF13480"/>
    </source>
</evidence>
<organism evidence="8 9">
    <name type="scientific">Ornithinimicrobium pekingense</name>
    <dbReference type="NCBI Taxonomy" id="384677"/>
    <lineage>
        <taxon>Bacteria</taxon>
        <taxon>Bacillati</taxon>
        <taxon>Actinomycetota</taxon>
        <taxon>Actinomycetes</taxon>
        <taxon>Micrococcales</taxon>
        <taxon>Ornithinimicrobiaceae</taxon>
        <taxon>Ornithinimicrobium</taxon>
    </lineage>
</organism>
<gene>
    <name evidence="8" type="ORF">GCM10011509_24480</name>
</gene>
<keyword evidence="9" id="KW-1185">Reference proteome</keyword>
<dbReference type="InterPro" id="IPR038740">
    <property type="entry name" value="BioF2-like_GNAT_dom"/>
</dbReference>
<proteinExistence type="inferred from homology"/>